<keyword evidence="1" id="KW-1133">Transmembrane helix</keyword>
<dbReference type="Proteomes" id="UP000823850">
    <property type="component" value="Unassembled WGS sequence"/>
</dbReference>
<sequence>MKRNLRLFLLLYLAGFGAGILAANLLTRKTGYQTSLLSVYLAGTPSGENSLLFGNLLFRRGGFFFVGAVCGVTVLGFFLMSLSLLWEGFMGGNVMALFLTELGIKGMGIGMLCMFPQILFYIPGWFLYFFAVMQMSQKSFAGRRRKKEDYQAYFFFLSMAGALLILGIWTESYANQKILCYILENYL</sequence>
<feature type="transmembrane region" description="Helical" evidence="1">
    <location>
        <begin position="152"/>
        <end position="169"/>
    </location>
</feature>
<evidence type="ECO:0000313" key="2">
    <source>
        <dbReference type="EMBL" id="HJD40299.1"/>
    </source>
</evidence>
<keyword evidence="1" id="KW-0472">Membrane</keyword>
<reference evidence="2" key="2">
    <citation type="submission" date="2021-04" db="EMBL/GenBank/DDBJ databases">
        <authorList>
            <person name="Gilroy R."/>
        </authorList>
    </citation>
    <scope>NUCLEOTIDE SEQUENCE</scope>
    <source>
        <strain evidence="2">ChiW19-6364</strain>
    </source>
</reference>
<reference evidence="2" key="1">
    <citation type="journal article" date="2021" name="PeerJ">
        <title>Extensive microbial diversity within the chicken gut microbiome revealed by metagenomics and culture.</title>
        <authorList>
            <person name="Gilroy R."/>
            <person name="Ravi A."/>
            <person name="Getino M."/>
            <person name="Pursley I."/>
            <person name="Horton D.L."/>
            <person name="Alikhan N.F."/>
            <person name="Baker D."/>
            <person name="Gharbi K."/>
            <person name="Hall N."/>
            <person name="Watson M."/>
            <person name="Adriaenssens E.M."/>
            <person name="Foster-Nyarko E."/>
            <person name="Jarju S."/>
            <person name="Secka A."/>
            <person name="Antonio M."/>
            <person name="Oren A."/>
            <person name="Chaudhuri R.R."/>
            <person name="La Ragione R."/>
            <person name="Hildebrand F."/>
            <person name="Pallen M.J."/>
        </authorList>
    </citation>
    <scope>NUCLEOTIDE SEQUENCE</scope>
    <source>
        <strain evidence="2">ChiW19-6364</strain>
    </source>
</reference>
<dbReference type="EMBL" id="DWUX01000177">
    <property type="protein sequence ID" value="HJD40299.1"/>
    <property type="molecule type" value="Genomic_DNA"/>
</dbReference>
<evidence type="ECO:0000256" key="1">
    <source>
        <dbReference type="SAM" id="Phobius"/>
    </source>
</evidence>
<comment type="caution">
    <text evidence="2">The sequence shown here is derived from an EMBL/GenBank/DDBJ whole genome shotgun (WGS) entry which is preliminary data.</text>
</comment>
<accession>A0A9D2R880</accession>
<keyword evidence="1" id="KW-0812">Transmembrane</keyword>
<dbReference type="AlphaFoldDB" id="A0A9D2R880"/>
<gene>
    <name evidence="2" type="ORF">H9913_09745</name>
</gene>
<feature type="transmembrane region" description="Helical" evidence="1">
    <location>
        <begin position="63"/>
        <end position="86"/>
    </location>
</feature>
<feature type="transmembrane region" description="Helical" evidence="1">
    <location>
        <begin position="38"/>
        <end position="58"/>
    </location>
</feature>
<proteinExistence type="predicted"/>
<protein>
    <submittedName>
        <fullName evidence="2">Stage II sporulation protein M</fullName>
    </submittedName>
</protein>
<evidence type="ECO:0000313" key="3">
    <source>
        <dbReference type="Proteomes" id="UP000823850"/>
    </source>
</evidence>
<name>A0A9D2R880_9FIRM</name>
<organism evidence="2 3">
    <name type="scientific">Candidatus Blautia stercoripullorum</name>
    <dbReference type="NCBI Taxonomy" id="2838502"/>
    <lineage>
        <taxon>Bacteria</taxon>
        <taxon>Bacillati</taxon>
        <taxon>Bacillota</taxon>
        <taxon>Clostridia</taxon>
        <taxon>Lachnospirales</taxon>
        <taxon>Lachnospiraceae</taxon>
        <taxon>Blautia</taxon>
    </lineage>
</organism>
<feature type="transmembrane region" description="Helical" evidence="1">
    <location>
        <begin position="106"/>
        <end position="131"/>
    </location>
</feature>